<dbReference type="STRING" id="1227496.C489_19866"/>
<dbReference type="Gene3D" id="3.10.105.10">
    <property type="entry name" value="Dipeptide-binding Protein, Domain 3"/>
    <property type="match status" value="1"/>
</dbReference>
<protein>
    <submittedName>
        <fullName evidence="2">4-phytase</fullName>
    </submittedName>
</protein>
<keyword evidence="3" id="KW-1185">Reference proteome</keyword>
<dbReference type="SUPFAM" id="SSF53850">
    <property type="entry name" value="Periplasmic binding protein-like II"/>
    <property type="match status" value="1"/>
</dbReference>
<evidence type="ECO:0000313" key="3">
    <source>
        <dbReference type="Proteomes" id="UP000011632"/>
    </source>
</evidence>
<dbReference type="AlphaFoldDB" id="L9XNI3"/>
<name>L9XNI3_9EURY</name>
<accession>L9XNI3</accession>
<gene>
    <name evidence="2" type="ORF">C489_19866</name>
</gene>
<proteinExistence type="predicted"/>
<reference evidence="2 3" key="1">
    <citation type="journal article" date="2014" name="PLoS Genet.">
        <title>Phylogenetically driven sequencing of extremely halophilic archaea reveals strategies for static and dynamic osmo-response.</title>
        <authorList>
            <person name="Becker E.A."/>
            <person name="Seitzer P.M."/>
            <person name="Tritt A."/>
            <person name="Larsen D."/>
            <person name="Krusor M."/>
            <person name="Yao A.I."/>
            <person name="Wu D."/>
            <person name="Madern D."/>
            <person name="Eisen J.A."/>
            <person name="Darling A.E."/>
            <person name="Facciotti M.T."/>
        </authorList>
    </citation>
    <scope>NUCLEOTIDE SEQUENCE [LARGE SCALE GENOMIC DNA]</scope>
    <source>
        <strain evidence="2 3">JCM 10478</strain>
    </source>
</reference>
<organism evidence="2 3">
    <name type="scientific">Natrinema versiforme JCM 10478</name>
    <dbReference type="NCBI Taxonomy" id="1227496"/>
    <lineage>
        <taxon>Archaea</taxon>
        <taxon>Methanobacteriati</taxon>
        <taxon>Methanobacteriota</taxon>
        <taxon>Stenosarchaea group</taxon>
        <taxon>Halobacteria</taxon>
        <taxon>Halobacteriales</taxon>
        <taxon>Natrialbaceae</taxon>
        <taxon>Natrinema</taxon>
    </lineage>
</organism>
<dbReference type="Proteomes" id="UP000011632">
    <property type="component" value="Unassembled WGS sequence"/>
</dbReference>
<sequence>MSPSITEWANPDPDRTPYDPDRARRLLSDAGWTGGVGGPRIRDGTNVGRKRSGLSILAAVDVTSEHDAVVKTGYDLES</sequence>
<evidence type="ECO:0000256" key="1">
    <source>
        <dbReference type="SAM" id="MobiDB-lite"/>
    </source>
</evidence>
<dbReference type="EMBL" id="AOID01000063">
    <property type="protein sequence ID" value="ELY63107.1"/>
    <property type="molecule type" value="Genomic_DNA"/>
</dbReference>
<evidence type="ECO:0000313" key="2">
    <source>
        <dbReference type="EMBL" id="ELY63107.1"/>
    </source>
</evidence>
<feature type="region of interest" description="Disordered" evidence="1">
    <location>
        <begin position="1"/>
        <end position="48"/>
    </location>
</feature>
<comment type="caution">
    <text evidence="2">The sequence shown here is derived from an EMBL/GenBank/DDBJ whole genome shotgun (WGS) entry which is preliminary data.</text>
</comment>
<feature type="compositionally biased region" description="Basic and acidic residues" evidence="1">
    <location>
        <begin position="12"/>
        <end position="27"/>
    </location>
</feature>